<dbReference type="RefSeq" id="WP_188712023.1">
    <property type="nucleotide sequence ID" value="NZ_BMHO01000001.1"/>
</dbReference>
<dbReference type="InterPro" id="IPR036938">
    <property type="entry name" value="PAP2/HPO_sf"/>
</dbReference>
<dbReference type="SMART" id="SM00014">
    <property type="entry name" value="acidPPc"/>
    <property type="match status" value="1"/>
</dbReference>
<keyword evidence="2" id="KW-1003">Cell membrane</keyword>
<comment type="subcellular location">
    <subcellularLocation>
        <location evidence="1">Cell membrane</location>
        <topology evidence="1">Multi-pass membrane protein</topology>
    </subcellularLocation>
</comment>
<dbReference type="PANTHER" id="PTHR14969:SF62">
    <property type="entry name" value="DECAPRENYLPHOSPHORYL-5-PHOSPHORIBOSE PHOSPHATASE RV3807C-RELATED"/>
    <property type="match status" value="1"/>
</dbReference>
<gene>
    <name evidence="9" type="ORF">GCM10010915_19150</name>
</gene>
<dbReference type="AlphaFoldDB" id="A0A916YC75"/>
<keyword evidence="4" id="KW-0378">Hydrolase</keyword>
<evidence type="ECO:0000313" key="10">
    <source>
        <dbReference type="Proteomes" id="UP000633205"/>
    </source>
</evidence>
<dbReference type="Proteomes" id="UP000633205">
    <property type="component" value="Unassembled WGS sequence"/>
</dbReference>
<evidence type="ECO:0000259" key="8">
    <source>
        <dbReference type="SMART" id="SM00014"/>
    </source>
</evidence>
<reference evidence="9" key="2">
    <citation type="submission" date="2020-09" db="EMBL/GenBank/DDBJ databases">
        <authorList>
            <person name="Sun Q."/>
            <person name="Zhou Y."/>
        </authorList>
    </citation>
    <scope>NUCLEOTIDE SEQUENCE</scope>
    <source>
        <strain evidence="9">CGMCC 1.15152</strain>
    </source>
</reference>
<comment type="caution">
    <text evidence="9">The sequence shown here is derived from an EMBL/GenBank/DDBJ whole genome shotgun (WGS) entry which is preliminary data.</text>
</comment>
<name>A0A916YC75_9MICO</name>
<dbReference type="SUPFAM" id="SSF48317">
    <property type="entry name" value="Acid phosphatase/Vanadium-dependent haloperoxidase"/>
    <property type="match status" value="1"/>
</dbReference>
<evidence type="ECO:0000256" key="2">
    <source>
        <dbReference type="ARBA" id="ARBA00022475"/>
    </source>
</evidence>
<accession>A0A916YC75</accession>
<feature type="transmembrane region" description="Helical" evidence="7">
    <location>
        <begin position="56"/>
        <end position="80"/>
    </location>
</feature>
<keyword evidence="6 7" id="KW-0472">Membrane</keyword>
<proteinExistence type="predicted"/>
<dbReference type="InterPro" id="IPR000326">
    <property type="entry name" value="PAP2/HPO"/>
</dbReference>
<evidence type="ECO:0000256" key="7">
    <source>
        <dbReference type="SAM" id="Phobius"/>
    </source>
</evidence>
<keyword evidence="3 7" id="KW-0812">Transmembrane</keyword>
<keyword evidence="5 7" id="KW-1133">Transmembrane helix</keyword>
<evidence type="ECO:0000256" key="3">
    <source>
        <dbReference type="ARBA" id="ARBA00022692"/>
    </source>
</evidence>
<evidence type="ECO:0000256" key="6">
    <source>
        <dbReference type="ARBA" id="ARBA00023136"/>
    </source>
</evidence>
<dbReference type="GO" id="GO:0005886">
    <property type="term" value="C:plasma membrane"/>
    <property type="evidence" value="ECO:0007669"/>
    <property type="project" value="UniProtKB-SubCell"/>
</dbReference>
<organism evidence="9 10">
    <name type="scientific">Microbacterium faecale</name>
    <dbReference type="NCBI Taxonomy" id="1804630"/>
    <lineage>
        <taxon>Bacteria</taxon>
        <taxon>Bacillati</taxon>
        <taxon>Actinomycetota</taxon>
        <taxon>Actinomycetes</taxon>
        <taxon>Micrococcales</taxon>
        <taxon>Microbacteriaceae</taxon>
        <taxon>Microbacterium</taxon>
    </lineage>
</organism>
<evidence type="ECO:0000256" key="1">
    <source>
        <dbReference type="ARBA" id="ARBA00004651"/>
    </source>
</evidence>
<sequence>MNRHRALATGAACALAVVVLALLVAPTPAVTTPIDAWWQETMEGARPDGAVTVARVLSYVGGGWVAVWLCPILLAVAALIVRGWRTAIVVVVMLLLSTTTVQVVKNLVARERPDGMLVDSDFGSFPSGHAANAATIAVVLWLILPRVLGLILGAIWAAVMALSRTVLSVHWLSDVIGGALTGVAIGLLVAAAFGSWSRARPRAREPIPAPGETG</sequence>
<feature type="transmembrane region" description="Helical" evidence="7">
    <location>
        <begin position="175"/>
        <end position="196"/>
    </location>
</feature>
<evidence type="ECO:0000256" key="4">
    <source>
        <dbReference type="ARBA" id="ARBA00022801"/>
    </source>
</evidence>
<dbReference type="PANTHER" id="PTHR14969">
    <property type="entry name" value="SPHINGOSINE-1-PHOSPHATE PHOSPHOHYDROLASE"/>
    <property type="match status" value="1"/>
</dbReference>
<dbReference type="EMBL" id="BMHO01000001">
    <property type="protein sequence ID" value="GGD38499.1"/>
    <property type="molecule type" value="Genomic_DNA"/>
</dbReference>
<evidence type="ECO:0000313" key="9">
    <source>
        <dbReference type="EMBL" id="GGD38499.1"/>
    </source>
</evidence>
<keyword evidence="10" id="KW-1185">Reference proteome</keyword>
<reference evidence="9" key="1">
    <citation type="journal article" date="2014" name="Int. J. Syst. Evol. Microbiol.">
        <title>Complete genome sequence of Corynebacterium casei LMG S-19264T (=DSM 44701T), isolated from a smear-ripened cheese.</title>
        <authorList>
            <consortium name="US DOE Joint Genome Institute (JGI-PGF)"/>
            <person name="Walter F."/>
            <person name="Albersmeier A."/>
            <person name="Kalinowski J."/>
            <person name="Ruckert C."/>
        </authorList>
    </citation>
    <scope>NUCLEOTIDE SEQUENCE</scope>
    <source>
        <strain evidence="9">CGMCC 1.15152</strain>
    </source>
</reference>
<dbReference type="Pfam" id="PF01569">
    <property type="entry name" value="PAP2"/>
    <property type="match status" value="1"/>
</dbReference>
<dbReference type="Gene3D" id="1.20.144.10">
    <property type="entry name" value="Phosphatidic acid phosphatase type 2/haloperoxidase"/>
    <property type="match status" value="2"/>
</dbReference>
<dbReference type="GO" id="GO:0016787">
    <property type="term" value="F:hydrolase activity"/>
    <property type="evidence" value="ECO:0007669"/>
    <property type="project" value="UniProtKB-KW"/>
</dbReference>
<feature type="domain" description="Phosphatidic acid phosphatase type 2/haloperoxidase" evidence="8">
    <location>
        <begin position="86"/>
        <end position="190"/>
    </location>
</feature>
<dbReference type="CDD" id="cd03392">
    <property type="entry name" value="PAP2_like_2"/>
    <property type="match status" value="1"/>
</dbReference>
<evidence type="ECO:0000256" key="5">
    <source>
        <dbReference type="ARBA" id="ARBA00022989"/>
    </source>
</evidence>
<protein>
    <recommendedName>
        <fullName evidence="8">Phosphatidic acid phosphatase type 2/haloperoxidase domain-containing protein</fullName>
    </recommendedName>
</protein>